<dbReference type="InterPro" id="IPR036866">
    <property type="entry name" value="RibonucZ/Hydroxyglut_hydro"/>
</dbReference>
<comment type="caution">
    <text evidence="1">The sequence shown here is derived from an EMBL/GenBank/DDBJ whole genome shotgun (WGS) entry which is preliminary data.</text>
</comment>
<dbReference type="Gene3D" id="3.60.15.10">
    <property type="entry name" value="Ribonuclease Z/Hydroxyacylglutathione hydrolase-like"/>
    <property type="match status" value="1"/>
</dbReference>
<protein>
    <recommendedName>
        <fullName evidence="3">Zn-dependent hydrolase</fullName>
    </recommendedName>
</protein>
<dbReference type="Pfam" id="PF13483">
    <property type="entry name" value="Lactamase_B_3"/>
    <property type="match status" value="1"/>
</dbReference>
<dbReference type="Proteomes" id="UP000016491">
    <property type="component" value="Unassembled WGS sequence"/>
</dbReference>
<reference evidence="1 2" key="1">
    <citation type="submission" date="2013-07" db="EMBL/GenBank/DDBJ databases">
        <authorList>
            <person name="Weinstock G."/>
            <person name="Sodergren E."/>
            <person name="Wylie T."/>
            <person name="Fulton L."/>
            <person name="Fulton R."/>
            <person name="Fronick C."/>
            <person name="O'Laughlin M."/>
            <person name="Godfrey J."/>
            <person name="Miner T."/>
            <person name="Herter B."/>
            <person name="Appelbaum E."/>
            <person name="Cordes M."/>
            <person name="Lek S."/>
            <person name="Wollam A."/>
            <person name="Pepin K.H."/>
            <person name="Palsikar V.B."/>
            <person name="Mitreva M."/>
            <person name="Wilson R.K."/>
        </authorList>
    </citation>
    <scope>NUCLEOTIDE SEQUENCE [LARGE SCALE GENOMIC DNA]</scope>
    <source>
        <strain evidence="1 2">ATCC 14940</strain>
    </source>
</reference>
<evidence type="ECO:0008006" key="3">
    <source>
        <dbReference type="Google" id="ProtNLM"/>
    </source>
</evidence>
<accession>A0ABC9TXD8</accession>
<dbReference type="EMBL" id="AWSU01000191">
    <property type="protein sequence ID" value="ERI76696.1"/>
    <property type="molecule type" value="Genomic_DNA"/>
</dbReference>
<evidence type="ECO:0000313" key="1">
    <source>
        <dbReference type="EMBL" id="ERI76696.1"/>
    </source>
</evidence>
<sequence length="237" mass="26910">MIAMMGKIGYDSNVPRQHRETPVQEMRGDDRMNEKLTITWLGHSCFKVESGGYSVVFDPYADGKVPGLKPLRIEADEVLCSHEHSDHNFREAVTLRNRNVASPFRIQEISTYHDEKQGDLRGKSTIHILDDGVFRIAHMGDLGCELPKEQREMLKDLDVLMIPVGGYYTIDAAQARQLVEYVTPNVVIPMHYRGMGFGFDVLGSVNEYLGLCQNVVRYQNVIEITKDMPRQTAAMTF</sequence>
<organism evidence="1 2">
    <name type="scientific">[Clostridium] symbiosum ATCC 14940</name>
    <dbReference type="NCBI Taxonomy" id="411472"/>
    <lineage>
        <taxon>Bacteria</taxon>
        <taxon>Bacillati</taxon>
        <taxon>Bacillota</taxon>
        <taxon>Clostridia</taxon>
        <taxon>Lachnospirales</taxon>
        <taxon>Lachnospiraceae</taxon>
        <taxon>Otoolea</taxon>
    </lineage>
</organism>
<evidence type="ECO:0000313" key="2">
    <source>
        <dbReference type="Proteomes" id="UP000016491"/>
    </source>
</evidence>
<gene>
    <name evidence="1" type="ORF">CLOSYM_02436</name>
</gene>
<name>A0ABC9TXD8_CLOSY</name>
<dbReference type="AlphaFoldDB" id="A0ABC9TXD8"/>
<dbReference type="PANTHER" id="PTHR42967">
    <property type="entry name" value="METAL DEPENDENT HYDROLASE"/>
    <property type="match status" value="1"/>
</dbReference>
<dbReference type="PANTHER" id="PTHR42967:SF1">
    <property type="entry name" value="MBL FOLD METALLO-HYDROLASE"/>
    <property type="match status" value="1"/>
</dbReference>
<dbReference type="SUPFAM" id="SSF56281">
    <property type="entry name" value="Metallo-hydrolase/oxidoreductase"/>
    <property type="match status" value="1"/>
</dbReference>
<proteinExistence type="predicted"/>